<evidence type="ECO:0000259" key="2">
    <source>
        <dbReference type="Pfam" id="PF03432"/>
    </source>
</evidence>
<dbReference type="EMBL" id="FTOI01000013">
    <property type="protein sequence ID" value="SIS96048.1"/>
    <property type="molecule type" value="Genomic_DNA"/>
</dbReference>
<dbReference type="Pfam" id="PF03432">
    <property type="entry name" value="Relaxase"/>
    <property type="match status" value="1"/>
</dbReference>
<evidence type="ECO:0000313" key="4">
    <source>
        <dbReference type="Proteomes" id="UP000185839"/>
    </source>
</evidence>
<feature type="region of interest" description="Disordered" evidence="1">
    <location>
        <begin position="439"/>
        <end position="458"/>
    </location>
</feature>
<evidence type="ECO:0000313" key="3">
    <source>
        <dbReference type="EMBL" id="SIS96048.1"/>
    </source>
</evidence>
<keyword evidence="4" id="KW-1185">Reference proteome</keyword>
<feature type="compositionally biased region" description="Low complexity" evidence="1">
    <location>
        <begin position="439"/>
        <end position="452"/>
    </location>
</feature>
<evidence type="ECO:0000256" key="1">
    <source>
        <dbReference type="SAM" id="MobiDB-lite"/>
    </source>
</evidence>
<name>A0A1N7NCQ0_9FLAO</name>
<reference evidence="4" key="1">
    <citation type="submission" date="2017-01" db="EMBL/GenBank/DDBJ databases">
        <authorList>
            <person name="Varghese N."/>
            <person name="Submissions S."/>
        </authorList>
    </citation>
    <scope>NUCLEOTIDE SEQUENCE [LARGE SCALE GENOMIC DNA]</scope>
    <source>
        <strain evidence="4">DSM 23145</strain>
    </source>
</reference>
<accession>A0A1N7NCQ0</accession>
<feature type="domain" description="MobA/VirD2-like nuclease" evidence="2">
    <location>
        <begin position="42"/>
        <end position="148"/>
    </location>
</feature>
<dbReference type="AlphaFoldDB" id="A0A1N7NCQ0"/>
<organism evidence="3 4">
    <name type="scientific">Kaistella chaponensis</name>
    <dbReference type="NCBI Taxonomy" id="713588"/>
    <lineage>
        <taxon>Bacteria</taxon>
        <taxon>Pseudomonadati</taxon>
        <taxon>Bacteroidota</taxon>
        <taxon>Flavobacteriia</taxon>
        <taxon>Flavobacteriales</taxon>
        <taxon>Weeksellaceae</taxon>
        <taxon>Chryseobacterium group</taxon>
        <taxon>Kaistella</taxon>
    </lineage>
</organism>
<dbReference type="Proteomes" id="UP000185839">
    <property type="component" value="Unassembled WGS sequence"/>
</dbReference>
<protein>
    <submittedName>
        <fullName evidence="3">Relaxase/Mobilisation nuclease domain-containing protein</fullName>
    </submittedName>
</protein>
<dbReference type="STRING" id="713588.SAMN05421789_11365"/>
<gene>
    <name evidence="3" type="ORF">SAMN05421789_11365</name>
</gene>
<proteinExistence type="predicted"/>
<feature type="region of interest" description="Disordered" evidence="1">
    <location>
        <begin position="473"/>
        <end position="493"/>
    </location>
</feature>
<dbReference type="InterPro" id="IPR005094">
    <property type="entry name" value="Endonuclease_MobA/VirD2"/>
</dbReference>
<sequence length="493" mass="57264">MLAAGSSFPGVNYNEKKINDGKGELMMMKNFPSFINGSSGQQQVRNYLRAISIGNKKIVKPQFHVMISTKFKEHSKEELSEIAENFMVEMGYGKQPFTVVFHNDTDHNHVHIVSTRVDKTTGKKINDSFDKLKSQEALSRTLEKLYDLKRDEELEKLLNYKISTINQLETLLERSDFILIKNKLDDNAFDVLKNGVTRKTININNINFGKNKNDSRKNQIKAILLKYKDIHSNKVFKVEDRRKQKSVLPAIKNKLGENELKIKLEFESELQQKLRQLFGIDLVFHHKDNHQPFGYSLIDHKSGKVYKGSEILKMSELFEFTEEKVDKRLFEVLKDFAIPNKESKLILLEIFNKNNLEANLQDFMLFENRVKKDLETYREIQSEVRDHLRNNTDKKNDEDKVSIIKSVSRQIYAISTKHHFVGELKSLIGEKEYRGFLNSEMGSGEKSGSQSEKNSRGEVMKAVDEMLFEIMKISGTAKDPGENELNRKRRKRK</sequence>